<dbReference type="Pfam" id="PF06209">
    <property type="entry name" value="COBRA1"/>
    <property type="match status" value="1"/>
</dbReference>
<comment type="caution">
    <text evidence="1">The sequence shown here is derived from an EMBL/GenBank/DDBJ whole genome shotgun (WGS) entry which is preliminary data.</text>
</comment>
<reference evidence="1 2" key="1">
    <citation type="submission" date="2019-07" db="EMBL/GenBank/DDBJ databases">
        <title>Draft genome assembly of a fouling barnacle, Amphibalanus amphitrite (Darwin, 1854): The first reference genome for Thecostraca.</title>
        <authorList>
            <person name="Kim W."/>
        </authorList>
    </citation>
    <scope>NUCLEOTIDE SEQUENCE [LARGE SCALE GENOMIC DNA]</scope>
    <source>
        <strain evidence="1">SNU_AA5</strain>
        <tissue evidence="1">Soma without cirri and trophi</tissue>
    </source>
</reference>
<gene>
    <name evidence="1" type="primary">NELF-B_2</name>
    <name evidence="1" type="ORF">FJT64_000278</name>
</gene>
<dbReference type="PANTHER" id="PTHR13503">
    <property type="entry name" value="NEGATIVE ELONGATION FACTOR COMPLEX MEMBER B"/>
    <property type="match status" value="1"/>
</dbReference>
<dbReference type="EMBL" id="VIIS01000780">
    <property type="protein sequence ID" value="KAF0305083.1"/>
    <property type="molecule type" value="Genomic_DNA"/>
</dbReference>
<dbReference type="GO" id="GO:0032021">
    <property type="term" value="C:NELF complex"/>
    <property type="evidence" value="ECO:0007669"/>
    <property type="project" value="TreeGrafter"/>
</dbReference>
<evidence type="ECO:0000313" key="2">
    <source>
        <dbReference type="Proteomes" id="UP000440578"/>
    </source>
</evidence>
<dbReference type="Proteomes" id="UP000440578">
    <property type="component" value="Unassembled WGS sequence"/>
</dbReference>
<dbReference type="GO" id="GO:0003746">
    <property type="term" value="F:translation elongation factor activity"/>
    <property type="evidence" value="ECO:0007669"/>
    <property type="project" value="UniProtKB-KW"/>
</dbReference>
<sequence length="407" mass="46148">MSGGGGLEEIGIPGKEYLRKALTSCSDPLKAISDFQSLCDKLIQQINDIGKLDGRERDRKLRDLLHKSFPVIRFKTLRPIVMAILKHTREVDHKFLKVLVRDKELYNDLDTEVKRQIWTDHQTLFGDEVSPLFIRYVQQKEAALLTHTNLNNFFDLTPKVRRQGEIIQKIVHMIGHSVKLYDMVLQFLRTLFVKTRNVHYCTLRAELLMALHDLEIQEIVDLDPVSTSSPGVWTPVFVSGASTIKRGRELQGFLDSIKKGNEQILSDLSMILCDPFAVNFLATSALKILTQLINSEGMPRDHAVLLLLLRMLELGLHAWDMIDRQEFREPRLDPQVVTKFVPSLVSLIVDDQVRALNQRLPPDERASAITIIEHSGPPPDAYQAYITESSVGLPAGRLLHAADGQEP</sequence>
<keyword evidence="1" id="KW-0648">Protein biosynthesis</keyword>
<dbReference type="PANTHER" id="PTHR13503:SF3">
    <property type="entry name" value="NEGATIVE ELONGATION FACTOR B"/>
    <property type="match status" value="1"/>
</dbReference>
<keyword evidence="2" id="KW-1185">Reference proteome</keyword>
<dbReference type="InterPro" id="IPR010405">
    <property type="entry name" value="COBRA1"/>
</dbReference>
<accession>A0A6A4WGD0</accession>
<protein>
    <submittedName>
        <fullName evidence="1">Negative elongation factor B</fullName>
    </submittedName>
</protein>
<dbReference type="GO" id="GO:0034244">
    <property type="term" value="P:negative regulation of transcription elongation by RNA polymerase II"/>
    <property type="evidence" value="ECO:0007669"/>
    <property type="project" value="TreeGrafter"/>
</dbReference>
<organism evidence="1 2">
    <name type="scientific">Amphibalanus amphitrite</name>
    <name type="common">Striped barnacle</name>
    <name type="synonym">Balanus amphitrite</name>
    <dbReference type="NCBI Taxonomy" id="1232801"/>
    <lineage>
        <taxon>Eukaryota</taxon>
        <taxon>Metazoa</taxon>
        <taxon>Ecdysozoa</taxon>
        <taxon>Arthropoda</taxon>
        <taxon>Crustacea</taxon>
        <taxon>Multicrustacea</taxon>
        <taxon>Cirripedia</taxon>
        <taxon>Thoracica</taxon>
        <taxon>Thoracicalcarea</taxon>
        <taxon>Balanomorpha</taxon>
        <taxon>Balanoidea</taxon>
        <taxon>Balanidae</taxon>
        <taxon>Amphibalaninae</taxon>
        <taxon>Amphibalanus</taxon>
    </lineage>
</organism>
<name>A0A6A4WGD0_AMPAM</name>
<dbReference type="EMBL" id="VIIS01000780">
    <property type="protein sequence ID" value="KAF0305084.1"/>
    <property type="molecule type" value="Genomic_DNA"/>
</dbReference>
<keyword evidence="1" id="KW-0251">Elongation factor</keyword>
<evidence type="ECO:0000313" key="1">
    <source>
        <dbReference type="EMBL" id="KAF0305083.1"/>
    </source>
</evidence>
<dbReference type="AlphaFoldDB" id="A0A6A4WGD0"/>
<dbReference type="OrthoDB" id="5548359at2759"/>
<proteinExistence type="predicted"/>